<sequence length="1453" mass="160699">ESTVGKTEKVSEEKPIAKDSRDSVKGVKEKKKSFFGGLFGKSGENLKVKKGEVANTIEKNQFEEDDISGISVNTMDSKLSIDKNVKEVKDVDKSLGKKGNIDCEENVEGKITEKPIQQDTDGSTQILYESKQIPGKANDIDKEEINTATSVKFTGEKVKGQKEKGKLLFSGIFGKGDECTDTDEPKVTSFAVDHPDITIDTPNISVDEDWKIETSTVGFPSECKPTISNTVDDIINMSFSKTSGTVDKTMKETENIFQDCVSVQEKNNTKYILPSSGVDAGASKFSETLGTFLKTEKEKITSGFDGLLGKEHFEKRNDQLHVDKLDLETCKVLKDNVSGNENYVDVIGKDSGFISLTTVEGLALDSNARKHGESSDINIYSDKETSIGQLIPKMVKPGHESNLIEDKITKVVTPLVPSNSTLSPSMISTPSNVEGRINEYVGLTESIKRIAPLPCNRETKNQSPLSESNMEESQGVCDYDGITKLDFSDNIKHTGGLSNTFLSNVFNKSKQTVNEAKDTVDHTTIHTSKYIEGNKEKSSSLAKDFIETSENVKSAVTDATKHFVKMPAEALDKAGIMFGNTVFKEDQMLQEGKLKEVDSSTKKPAPTTGDFSDLSCISIGKNSITTSVVESFVRTNESRKPENNISVNTDKFNIMSETKSIETDASKVSQGIFNEAEGTLSSIKCGITKSLQKATSEAQKITEDVNPRDFQSNVAIRDAAHHENDEEPVSTIDSRISNFKSSVDDGKSSFVKSTNEVIDLTTGKLASFPDSSKITERVEDVLASSLKSVDKKSEVQFKGMIRNIQENVNDVKTYVSSSALPIQSSLEVCEPTDIKVIGESNGKYKIIDFSNKSLSVFGDNEDQMKSNETPCILADTLNEDKVKTSGKISKDEKFEISSKTDSKSHSVLGGVPSKSENIIEAKVHEMEDTKDNFTSSLKNIQENTVILTRDGAQQLENVYREISTNLDTSETIDVATDQLKDKTTASIKDTDEIGKSYSASDKTEYVLKTIGDDIHEINKTLSGLEGKKEEKCETKSVDVELQKSKIDSKSLPHCKKYVDDTQRKVKGQVSHKDKSKMSKKHPENQFVTNENGAVQPLQKSPSIKSNLGIAVKEVQEVTDTSKSNDDKLNKILIDMLIEQECTENISCGATGQSDTHQSFTTEHHIPEKPHTDRIEKVIKEVDYGILKATSSYGTIESLIKEVDGTKSQQKDTTIEQPCIVTTPTMQRRKIGGSQRLSREERPALRDVSHILDFSSSEEDETNYYIVTEPSERLPKSKVVFHVESEDETFVKVSDSSSEREVEFVEITPSPDPSLKKQEAELVEENESDKRIKSIIDTDKNVQKVERRFERMASETLEADPVAKFTADREFQRMVSQLSNEEVDACLSQWEEGGLTPSEELDSTKDTIEGDIDPDIEALPEASIASTNPFYSMSSQWVDFEHDINDVPSSIFWC</sequence>
<gene>
    <name evidence="2" type="ORF">g.47672</name>
</gene>
<feature type="region of interest" description="Disordered" evidence="1">
    <location>
        <begin position="1063"/>
        <end position="1083"/>
    </location>
</feature>
<organism evidence="2">
    <name type="scientific">Graphocephala atropunctata</name>
    <dbReference type="NCBI Taxonomy" id="36148"/>
    <lineage>
        <taxon>Eukaryota</taxon>
        <taxon>Metazoa</taxon>
        <taxon>Ecdysozoa</taxon>
        <taxon>Arthropoda</taxon>
        <taxon>Hexapoda</taxon>
        <taxon>Insecta</taxon>
        <taxon>Pterygota</taxon>
        <taxon>Neoptera</taxon>
        <taxon>Paraneoptera</taxon>
        <taxon>Hemiptera</taxon>
        <taxon>Auchenorrhyncha</taxon>
        <taxon>Membracoidea</taxon>
        <taxon>Cicadellidae</taxon>
        <taxon>Cicadellinae</taxon>
        <taxon>Cicadellini</taxon>
        <taxon>Graphocephala</taxon>
    </lineage>
</organism>
<reference evidence="2" key="1">
    <citation type="submission" date="2015-11" db="EMBL/GenBank/DDBJ databases">
        <title>De novo transcriptome assembly of four potential Pierce s Disease insect vectors from Arizona vineyards.</title>
        <authorList>
            <person name="Tassone E.E."/>
        </authorList>
    </citation>
    <scope>NUCLEOTIDE SEQUENCE</scope>
</reference>
<evidence type="ECO:0000313" key="2">
    <source>
        <dbReference type="EMBL" id="JAT08246.1"/>
    </source>
</evidence>
<name>A0A1B6K9X5_9HEMI</name>
<protein>
    <submittedName>
        <fullName evidence="2">Uncharacterized protein</fullName>
    </submittedName>
</protein>
<dbReference type="EMBL" id="GEBQ01031731">
    <property type="protein sequence ID" value="JAT08246.1"/>
    <property type="molecule type" value="Transcribed_RNA"/>
</dbReference>
<feature type="compositionally biased region" description="Basic and acidic residues" evidence="1">
    <location>
        <begin position="1070"/>
        <end position="1083"/>
    </location>
</feature>
<evidence type="ECO:0000256" key="1">
    <source>
        <dbReference type="SAM" id="MobiDB-lite"/>
    </source>
</evidence>
<accession>A0A1B6K9X5</accession>
<feature type="region of interest" description="Disordered" evidence="1">
    <location>
        <begin position="1392"/>
        <end position="1411"/>
    </location>
</feature>
<feature type="non-terminal residue" evidence="2">
    <location>
        <position position="1"/>
    </location>
</feature>
<feature type="region of interest" description="Disordered" evidence="1">
    <location>
        <begin position="1"/>
        <end position="24"/>
    </location>
</feature>
<proteinExistence type="predicted"/>